<dbReference type="Proteomes" id="UP000018817">
    <property type="component" value="Unassembled WGS sequence"/>
</dbReference>
<gene>
    <name evidence="2" type="ORF">PPTG_05841</name>
</gene>
<organism evidence="2 3">
    <name type="scientific">Phytophthora nicotianae (strain INRA-310)</name>
    <name type="common">Phytophthora parasitica</name>
    <dbReference type="NCBI Taxonomy" id="761204"/>
    <lineage>
        <taxon>Eukaryota</taxon>
        <taxon>Sar</taxon>
        <taxon>Stramenopiles</taxon>
        <taxon>Oomycota</taxon>
        <taxon>Peronosporomycetes</taxon>
        <taxon>Peronosporales</taxon>
        <taxon>Peronosporaceae</taxon>
        <taxon>Phytophthora</taxon>
    </lineage>
</organism>
<protein>
    <submittedName>
        <fullName evidence="2">Uncharacterized protein</fullName>
    </submittedName>
</protein>
<evidence type="ECO:0000256" key="1">
    <source>
        <dbReference type="SAM" id="MobiDB-lite"/>
    </source>
</evidence>
<reference evidence="2 3" key="2">
    <citation type="submission" date="2013-11" db="EMBL/GenBank/DDBJ databases">
        <title>The Genome Sequence of Phytophthora parasitica INRA-310.</title>
        <authorList>
            <consortium name="The Broad Institute Genomics Platform"/>
            <person name="Russ C."/>
            <person name="Tyler B."/>
            <person name="Panabieres F."/>
            <person name="Shan W."/>
            <person name="Tripathy S."/>
            <person name="Grunwald N."/>
            <person name="Machado M."/>
            <person name="Johnson C.S."/>
            <person name="Arredondo F."/>
            <person name="Hong C."/>
            <person name="Coffey M."/>
            <person name="Young S.K."/>
            <person name="Zeng Q."/>
            <person name="Gargeya S."/>
            <person name="Fitzgerald M."/>
            <person name="Abouelleil A."/>
            <person name="Alvarado L."/>
            <person name="Chapman S.B."/>
            <person name="Gainer-Dewar J."/>
            <person name="Goldberg J."/>
            <person name="Griggs A."/>
            <person name="Gujja S."/>
            <person name="Hansen M."/>
            <person name="Howarth C."/>
            <person name="Imamovic A."/>
            <person name="Ireland A."/>
            <person name="Larimer J."/>
            <person name="McCowan C."/>
            <person name="Murphy C."/>
            <person name="Pearson M."/>
            <person name="Poon T.W."/>
            <person name="Priest M."/>
            <person name="Roberts A."/>
            <person name="Saif S."/>
            <person name="Shea T."/>
            <person name="Sykes S."/>
            <person name="Wortman J."/>
            <person name="Nusbaum C."/>
            <person name="Birren B."/>
        </authorList>
    </citation>
    <scope>NUCLEOTIDE SEQUENCE [LARGE SCALE GENOMIC DNA]</scope>
    <source>
        <strain evidence="2 3">INRA-310</strain>
    </source>
</reference>
<evidence type="ECO:0000313" key="2">
    <source>
        <dbReference type="EMBL" id="ETN16687.1"/>
    </source>
</evidence>
<dbReference type="EMBL" id="KI669568">
    <property type="protein sequence ID" value="ETN16687.1"/>
    <property type="molecule type" value="Genomic_DNA"/>
</dbReference>
<dbReference type="RefSeq" id="XP_008897819.1">
    <property type="nucleotide sequence ID" value="XM_008899571.1"/>
</dbReference>
<dbReference type="VEuPathDB" id="FungiDB:PPTG_05841"/>
<accession>W2QU09</accession>
<proteinExistence type="predicted"/>
<reference evidence="3" key="1">
    <citation type="submission" date="2011-12" db="EMBL/GenBank/DDBJ databases">
        <authorList>
            <consortium name="The Broad Institute Genome Sequencing Platform"/>
            <person name="Russ C."/>
            <person name="Tyler B."/>
            <person name="Panabieres F."/>
            <person name="Shan W."/>
            <person name="Tripathy S."/>
            <person name="Grunwald N."/>
            <person name="Machado M."/>
            <person name="Young S.K."/>
            <person name="Zeng Q."/>
            <person name="Gargeya S."/>
            <person name="Fitzgerald M."/>
            <person name="Haas B."/>
            <person name="Abouelleil A."/>
            <person name="Alvarado L."/>
            <person name="Arachchi H.M."/>
            <person name="Berlin A."/>
            <person name="Chapman S.B."/>
            <person name="Gearin G."/>
            <person name="Goldberg J."/>
            <person name="Griggs A."/>
            <person name="Gujja S."/>
            <person name="Hansen M."/>
            <person name="Heiman D."/>
            <person name="Howarth C."/>
            <person name="Larimer J."/>
            <person name="Lui A."/>
            <person name="MacDonald P.J.P."/>
            <person name="McCowen C."/>
            <person name="Montmayeur A."/>
            <person name="Murphy C."/>
            <person name="Neiman D."/>
            <person name="Pearson M."/>
            <person name="Priest M."/>
            <person name="Roberts A."/>
            <person name="Saif S."/>
            <person name="Shea T."/>
            <person name="Sisk P."/>
            <person name="Stolte C."/>
            <person name="Sykes S."/>
            <person name="Wortman J."/>
            <person name="Nusbaum C."/>
            <person name="Birren B."/>
        </authorList>
    </citation>
    <scope>NUCLEOTIDE SEQUENCE [LARGE SCALE GENOMIC DNA]</scope>
    <source>
        <strain evidence="3">INRA-310</strain>
    </source>
</reference>
<dbReference type="AlphaFoldDB" id="W2QU09"/>
<feature type="region of interest" description="Disordered" evidence="1">
    <location>
        <begin position="1"/>
        <end position="22"/>
    </location>
</feature>
<dbReference type="GeneID" id="20175860"/>
<evidence type="ECO:0000313" key="3">
    <source>
        <dbReference type="Proteomes" id="UP000018817"/>
    </source>
</evidence>
<sequence>MEGSTRPGAKGKESGSAQGPCSAAYRSMPVCKWWIQLARSSHPAETRRAVYSGPSSPGWSKEEEYFGLHSRQLIFSVERNLDLPSKLKEIKVLTSQVDVLDIAGKGLITDEIMHKILAKIFGSKDGITVFDSSTLGTVVDGKVTTCVMGPLRAHYFGLHVSARV</sequence>
<name>W2QU09_PHYN3</name>